<evidence type="ECO:0000256" key="5">
    <source>
        <dbReference type="ARBA" id="ARBA00022679"/>
    </source>
</evidence>
<dbReference type="Proteomes" id="UP000248616">
    <property type="component" value="Unassembled WGS sequence"/>
</dbReference>
<keyword evidence="11" id="KW-1185">Reference proteome</keyword>
<organism evidence="10 11">
    <name type="scientific">Mesorhizobium kowhaii</name>
    <dbReference type="NCBI Taxonomy" id="1300272"/>
    <lineage>
        <taxon>Bacteria</taxon>
        <taxon>Pseudomonadati</taxon>
        <taxon>Pseudomonadota</taxon>
        <taxon>Alphaproteobacteria</taxon>
        <taxon>Hyphomicrobiales</taxon>
        <taxon>Phyllobacteriaceae</taxon>
        <taxon>Mesorhizobium</taxon>
    </lineage>
</organism>
<evidence type="ECO:0000256" key="7">
    <source>
        <dbReference type="ARBA" id="ARBA00023204"/>
    </source>
</evidence>
<evidence type="ECO:0000256" key="2">
    <source>
        <dbReference type="ARBA" id="ARBA00008711"/>
    </source>
</evidence>
<name>A0A2W7C966_9HYPH</name>
<dbReference type="SUPFAM" id="SSF53155">
    <property type="entry name" value="Methylated DNA-protein cysteine methyltransferase domain"/>
    <property type="match status" value="1"/>
</dbReference>
<reference evidence="11" key="1">
    <citation type="submission" date="2017-03" db="EMBL/GenBank/DDBJ databases">
        <authorList>
            <person name="Safronova V.I."/>
            <person name="Sazanova A.L."/>
            <person name="Chirak E.R."/>
        </authorList>
    </citation>
    <scope>NUCLEOTIDE SEQUENCE [LARGE SCALE GENOMIC DNA]</scope>
    <source>
        <strain evidence="11">Ach-343</strain>
    </source>
</reference>
<evidence type="ECO:0000313" key="11">
    <source>
        <dbReference type="Proteomes" id="UP000248616"/>
    </source>
</evidence>
<dbReference type="OrthoDB" id="9802228at2"/>
<sequence>MNLMQTQMTAPTAIARNAAALDTIAYAIGESAIGNILAARSRIGVCAILIGSDADTLEQDLGNRFPGKRLLEDEAGLRDDLAAIARFIETPSIGLDLPLDMRHGTPFQQRVWDVLRAIPCGATITYTALARRLGQPNGARAVATACATNAIALGIPCHRVVRSDGTLAGYRWGVERKRALLDKEATL</sequence>
<dbReference type="Gene3D" id="3.30.160.70">
    <property type="entry name" value="Methylated DNA-protein cysteine methyltransferase domain"/>
    <property type="match status" value="1"/>
</dbReference>
<keyword evidence="6" id="KW-0227">DNA damage</keyword>
<dbReference type="InterPro" id="IPR036631">
    <property type="entry name" value="MGMT_N_sf"/>
</dbReference>
<dbReference type="Pfam" id="PF01035">
    <property type="entry name" value="DNA_binding_1"/>
    <property type="match status" value="1"/>
</dbReference>
<dbReference type="InterPro" id="IPR036388">
    <property type="entry name" value="WH-like_DNA-bd_sf"/>
</dbReference>
<evidence type="ECO:0000256" key="4">
    <source>
        <dbReference type="ARBA" id="ARBA00022603"/>
    </source>
</evidence>
<dbReference type="NCBIfam" id="TIGR00589">
    <property type="entry name" value="ogt"/>
    <property type="match status" value="1"/>
</dbReference>
<dbReference type="InterPro" id="IPR014048">
    <property type="entry name" value="MethylDNA_cys_MeTrfase_DNA-bd"/>
</dbReference>
<gene>
    <name evidence="10" type="ORF">B5V02_06975</name>
</gene>
<evidence type="ECO:0000313" key="10">
    <source>
        <dbReference type="EMBL" id="PZV39675.1"/>
    </source>
</evidence>
<dbReference type="GO" id="GO:0006281">
    <property type="term" value="P:DNA repair"/>
    <property type="evidence" value="ECO:0007669"/>
    <property type="project" value="UniProtKB-KW"/>
</dbReference>
<dbReference type="FunFam" id="1.10.10.10:FF:000214">
    <property type="entry name" value="Methylated-DNA--protein-cysteine methyltransferase"/>
    <property type="match status" value="1"/>
</dbReference>
<dbReference type="AlphaFoldDB" id="A0A2W7C966"/>
<dbReference type="Gene3D" id="1.10.10.10">
    <property type="entry name" value="Winged helix-like DNA-binding domain superfamily/Winged helix DNA-binding domain"/>
    <property type="match status" value="1"/>
</dbReference>
<keyword evidence="4 10" id="KW-0489">Methyltransferase</keyword>
<dbReference type="GO" id="GO:0032259">
    <property type="term" value="P:methylation"/>
    <property type="evidence" value="ECO:0007669"/>
    <property type="project" value="UniProtKB-KW"/>
</dbReference>
<dbReference type="RefSeq" id="WP_111543420.1">
    <property type="nucleotide sequence ID" value="NZ_MZXV01000013.1"/>
</dbReference>
<evidence type="ECO:0000256" key="1">
    <source>
        <dbReference type="ARBA" id="ARBA00001286"/>
    </source>
</evidence>
<dbReference type="InterPro" id="IPR036217">
    <property type="entry name" value="MethylDNA_cys_MeTrfase_DNAb"/>
</dbReference>
<protein>
    <recommendedName>
        <fullName evidence="3">methylated-DNA--[protein]-cysteine S-methyltransferase</fullName>
        <ecNumber evidence="3">2.1.1.63</ecNumber>
    </recommendedName>
</protein>
<comment type="catalytic activity">
    <reaction evidence="8">
        <text>a 6-O-methyl-2'-deoxyguanosine in DNA + L-cysteinyl-[protein] = S-methyl-L-cysteinyl-[protein] + a 2'-deoxyguanosine in DNA</text>
        <dbReference type="Rhea" id="RHEA:24000"/>
        <dbReference type="Rhea" id="RHEA-COMP:10131"/>
        <dbReference type="Rhea" id="RHEA-COMP:10132"/>
        <dbReference type="Rhea" id="RHEA-COMP:11367"/>
        <dbReference type="Rhea" id="RHEA-COMP:11368"/>
        <dbReference type="ChEBI" id="CHEBI:29950"/>
        <dbReference type="ChEBI" id="CHEBI:82612"/>
        <dbReference type="ChEBI" id="CHEBI:85445"/>
        <dbReference type="ChEBI" id="CHEBI:85448"/>
        <dbReference type="EC" id="2.1.1.63"/>
    </reaction>
</comment>
<proteinExistence type="inferred from homology"/>
<evidence type="ECO:0000259" key="9">
    <source>
        <dbReference type="Pfam" id="PF01035"/>
    </source>
</evidence>
<comment type="catalytic activity">
    <reaction evidence="1">
        <text>a 4-O-methyl-thymidine in DNA + L-cysteinyl-[protein] = a thymidine in DNA + S-methyl-L-cysteinyl-[protein]</text>
        <dbReference type="Rhea" id="RHEA:53428"/>
        <dbReference type="Rhea" id="RHEA-COMP:10131"/>
        <dbReference type="Rhea" id="RHEA-COMP:10132"/>
        <dbReference type="Rhea" id="RHEA-COMP:13555"/>
        <dbReference type="Rhea" id="RHEA-COMP:13556"/>
        <dbReference type="ChEBI" id="CHEBI:29950"/>
        <dbReference type="ChEBI" id="CHEBI:82612"/>
        <dbReference type="ChEBI" id="CHEBI:137386"/>
        <dbReference type="ChEBI" id="CHEBI:137387"/>
        <dbReference type="EC" id="2.1.1.63"/>
    </reaction>
</comment>
<dbReference type="SUPFAM" id="SSF46767">
    <property type="entry name" value="Methylated DNA-protein cysteine methyltransferase, C-terminal domain"/>
    <property type="match status" value="1"/>
</dbReference>
<dbReference type="EMBL" id="MZXV01000013">
    <property type="protein sequence ID" value="PZV39675.1"/>
    <property type="molecule type" value="Genomic_DNA"/>
</dbReference>
<keyword evidence="5 10" id="KW-0808">Transferase</keyword>
<evidence type="ECO:0000256" key="6">
    <source>
        <dbReference type="ARBA" id="ARBA00022763"/>
    </source>
</evidence>
<comment type="caution">
    <text evidence="10">The sequence shown here is derived from an EMBL/GenBank/DDBJ whole genome shotgun (WGS) entry which is preliminary data.</text>
</comment>
<feature type="domain" description="Methylated-DNA-[protein]-cysteine S-methyltransferase DNA binding" evidence="9">
    <location>
        <begin position="106"/>
        <end position="185"/>
    </location>
</feature>
<evidence type="ECO:0000256" key="8">
    <source>
        <dbReference type="ARBA" id="ARBA00049348"/>
    </source>
</evidence>
<dbReference type="PANTHER" id="PTHR10815">
    <property type="entry name" value="METHYLATED-DNA--PROTEIN-CYSTEINE METHYLTRANSFERASE"/>
    <property type="match status" value="1"/>
</dbReference>
<dbReference type="PANTHER" id="PTHR10815:SF14">
    <property type="entry name" value="BIFUNCTIONAL TRANSCRIPTIONAL ACTIVATOR_DNA REPAIR ENZYME ADA"/>
    <property type="match status" value="1"/>
</dbReference>
<comment type="similarity">
    <text evidence="2">Belongs to the MGMT family.</text>
</comment>
<evidence type="ECO:0000256" key="3">
    <source>
        <dbReference type="ARBA" id="ARBA00011918"/>
    </source>
</evidence>
<dbReference type="GO" id="GO:0003908">
    <property type="term" value="F:methylated-DNA-[protein]-cysteine S-methyltransferase activity"/>
    <property type="evidence" value="ECO:0007669"/>
    <property type="project" value="UniProtKB-EC"/>
</dbReference>
<keyword evidence="7" id="KW-0234">DNA repair</keyword>
<dbReference type="InterPro" id="IPR001497">
    <property type="entry name" value="MethylDNA_cys_MeTrfase_AS"/>
</dbReference>
<dbReference type="EC" id="2.1.1.63" evidence="3"/>
<dbReference type="CDD" id="cd06445">
    <property type="entry name" value="ATase"/>
    <property type="match status" value="1"/>
</dbReference>
<accession>A0A2W7C966</accession>
<dbReference type="PROSITE" id="PS00374">
    <property type="entry name" value="MGMT"/>
    <property type="match status" value="1"/>
</dbReference>